<dbReference type="GO" id="GO:0005774">
    <property type="term" value="C:vacuolar membrane"/>
    <property type="evidence" value="ECO:0007669"/>
    <property type="project" value="TreeGrafter"/>
</dbReference>
<keyword evidence="6 7" id="KW-0472">Membrane</keyword>
<reference evidence="8 9" key="1">
    <citation type="submission" date="2019-07" db="EMBL/GenBank/DDBJ databases">
        <title>Genomics analysis of Aphanomyces spp. identifies a new class of oomycete effector associated with host adaptation.</title>
        <authorList>
            <person name="Gaulin E."/>
        </authorList>
    </citation>
    <scope>NUCLEOTIDE SEQUENCE [LARGE SCALE GENOMIC DNA]</scope>
    <source>
        <strain evidence="8 9">ATCC 201684</strain>
    </source>
</reference>
<evidence type="ECO:0000256" key="6">
    <source>
        <dbReference type="ARBA" id="ARBA00023136"/>
    </source>
</evidence>
<keyword evidence="9" id="KW-1185">Reference proteome</keyword>
<proteinExistence type="predicted"/>
<comment type="caution">
    <text evidence="8">The sequence shown here is derived from an EMBL/GenBank/DDBJ whole genome shotgun (WGS) entry which is preliminary data.</text>
</comment>
<dbReference type="GO" id="GO:0015184">
    <property type="term" value="F:L-cystine transmembrane transporter activity"/>
    <property type="evidence" value="ECO:0007669"/>
    <property type="project" value="TreeGrafter"/>
</dbReference>
<feature type="transmembrane region" description="Helical" evidence="7">
    <location>
        <begin position="158"/>
        <end position="182"/>
    </location>
</feature>
<evidence type="ECO:0000313" key="8">
    <source>
        <dbReference type="EMBL" id="KAF0724646.1"/>
    </source>
</evidence>
<evidence type="ECO:0000256" key="7">
    <source>
        <dbReference type="SAM" id="Phobius"/>
    </source>
</evidence>
<keyword evidence="3 7" id="KW-0812">Transmembrane</keyword>
<evidence type="ECO:0000313" key="9">
    <source>
        <dbReference type="Proteomes" id="UP000481153"/>
    </source>
</evidence>
<feature type="transmembrane region" description="Helical" evidence="7">
    <location>
        <begin position="223"/>
        <end position="246"/>
    </location>
</feature>
<dbReference type="EMBL" id="VJMJ01000266">
    <property type="protein sequence ID" value="KAF0724646.1"/>
    <property type="molecule type" value="Genomic_DNA"/>
</dbReference>
<feature type="transmembrane region" description="Helical" evidence="7">
    <location>
        <begin position="194"/>
        <end position="211"/>
    </location>
</feature>
<sequence>MASAGPLVKSVLHSLERYTSVFMLSTILTVGLILGFALDATPNIPEPYGRISSIIGWTYFAAWSMSFWPQIVTNYRRQSVVGVSLDYQLYNLLGFVSYMIFNCAFFWDGRVQADYAALHVGHRNAVQINDVFFAIHALSATLIQVYQCLAYHRGDQTFTLLSQVVVGTAAVSCVLFWATSVIIPSSFFTTLNTLYLLSYVKLGATLVKYIPQVYLNQARRSTVGFSIYGILVDFLGSVLSIGQLIMDGAVTDDWSAISGDPVKFGLGIVCIFFDSVFMVQHYIWFPDDGKVHLTEEDPLLKRVVPASREYTDIQSTEPLVSQDEMKKHAAAQIEARRTEDYLVIV</sequence>
<dbReference type="Pfam" id="PF04193">
    <property type="entry name" value="PQ-loop"/>
    <property type="match status" value="2"/>
</dbReference>
<keyword evidence="5 7" id="KW-1133">Transmembrane helix</keyword>
<dbReference type="NCBIfam" id="TIGR00951">
    <property type="entry name" value="2A43"/>
    <property type="match status" value="1"/>
</dbReference>
<evidence type="ECO:0000256" key="2">
    <source>
        <dbReference type="ARBA" id="ARBA00022448"/>
    </source>
</evidence>
<dbReference type="Gene3D" id="1.20.1280.290">
    <property type="match status" value="1"/>
</dbReference>
<dbReference type="VEuPathDB" id="FungiDB:AeMF1_009709"/>
<dbReference type="InterPro" id="IPR006603">
    <property type="entry name" value="PQ-loop_rpt"/>
</dbReference>
<comment type="subcellular location">
    <subcellularLocation>
        <location evidence="1">Endomembrane system</location>
        <topology evidence="1">Multi-pass membrane protein</topology>
    </subcellularLocation>
</comment>
<feature type="transmembrane region" description="Helical" evidence="7">
    <location>
        <begin position="266"/>
        <end position="285"/>
    </location>
</feature>
<name>A0A6G0WBT3_9STRA</name>
<accession>A0A6G0WBT3</accession>
<organism evidence="8 9">
    <name type="scientific">Aphanomyces euteiches</name>
    <dbReference type="NCBI Taxonomy" id="100861"/>
    <lineage>
        <taxon>Eukaryota</taxon>
        <taxon>Sar</taxon>
        <taxon>Stramenopiles</taxon>
        <taxon>Oomycota</taxon>
        <taxon>Saprolegniomycetes</taxon>
        <taxon>Saprolegniales</taxon>
        <taxon>Verrucalvaceae</taxon>
        <taxon>Aphanomyces</taxon>
    </lineage>
</organism>
<feature type="transmembrane region" description="Helical" evidence="7">
    <location>
        <begin position="21"/>
        <end position="38"/>
    </location>
</feature>
<keyword evidence="4" id="KW-0677">Repeat</keyword>
<dbReference type="Proteomes" id="UP000481153">
    <property type="component" value="Unassembled WGS sequence"/>
</dbReference>
<evidence type="ECO:0000256" key="1">
    <source>
        <dbReference type="ARBA" id="ARBA00004127"/>
    </source>
</evidence>
<dbReference type="GO" id="GO:0012505">
    <property type="term" value="C:endomembrane system"/>
    <property type="evidence" value="ECO:0007669"/>
    <property type="project" value="UniProtKB-SubCell"/>
</dbReference>
<dbReference type="SMART" id="SM00679">
    <property type="entry name" value="CTNS"/>
    <property type="match status" value="2"/>
</dbReference>
<dbReference type="AlphaFoldDB" id="A0A6G0WBT3"/>
<dbReference type="InterPro" id="IPR005282">
    <property type="entry name" value="LC_transporter"/>
</dbReference>
<evidence type="ECO:0000256" key="4">
    <source>
        <dbReference type="ARBA" id="ARBA00022737"/>
    </source>
</evidence>
<evidence type="ECO:0008006" key="10">
    <source>
        <dbReference type="Google" id="ProtNLM"/>
    </source>
</evidence>
<feature type="transmembrane region" description="Helical" evidence="7">
    <location>
        <begin position="89"/>
        <end position="107"/>
    </location>
</feature>
<keyword evidence="2" id="KW-0813">Transport</keyword>
<feature type="transmembrane region" description="Helical" evidence="7">
    <location>
        <begin position="50"/>
        <end position="68"/>
    </location>
</feature>
<evidence type="ECO:0000256" key="5">
    <source>
        <dbReference type="ARBA" id="ARBA00022989"/>
    </source>
</evidence>
<evidence type="ECO:0000256" key="3">
    <source>
        <dbReference type="ARBA" id="ARBA00022692"/>
    </source>
</evidence>
<dbReference type="PANTHER" id="PTHR13131">
    <property type="entry name" value="CYSTINOSIN"/>
    <property type="match status" value="1"/>
</dbReference>
<dbReference type="PANTHER" id="PTHR13131:SF5">
    <property type="entry name" value="CYSTINOSIN"/>
    <property type="match status" value="1"/>
</dbReference>
<gene>
    <name evidence="8" type="ORF">Ae201684_016712</name>
</gene>
<protein>
    <recommendedName>
        <fullName evidence="10">Cystinosin</fullName>
    </recommendedName>
</protein>